<proteinExistence type="predicted"/>
<dbReference type="Gene3D" id="2.40.10.220">
    <property type="entry name" value="predicted glycosyltransferase like domains"/>
    <property type="match status" value="1"/>
</dbReference>
<dbReference type="Proteomes" id="UP000605201">
    <property type="component" value="Unassembled WGS sequence"/>
</dbReference>
<comment type="caution">
    <text evidence="1">The sequence shown here is derived from an EMBL/GenBank/DDBJ whole genome shotgun (WGS) entry which is preliminary data.</text>
</comment>
<gene>
    <name evidence="1" type="ORF">H8D96_03550</name>
</gene>
<accession>A0A8J6NW96</accession>
<evidence type="ECO:0000313" key="2">
    <source>
        <dbReference type="Proteomes" id="UP000605201"/>
    </source>
</evidence>
<protein>
    <recommendedName>
        <fullName evidence="3">PilZ domain-containing protein</fullName>
    </recommendedName>
</protein>
<sequence>MIMSTPANLGQIEDMSMGEIALAVLKAKPLKMGQIVNISKGGLAFRYIDSEIEAGKSSELDILFAQTGFHLKQVSFKTVADYKAVSEFPFSSIVMRQQNVQFRAMRPYQASKLDYFIKNYTSK</sequence>
<dbReference type="AlphaFoldDB" id="A0A8J6NW96"/>
<organism evidence="1 2">
    <name type="scientific">Candidatus Desulfatibia vada</name>
    <dbReference type="NCBI Taxonomy" id="2841696"/>
    <lineage>
        <taxon>Bacteria</taxon>
        <taxon>Pseudomonadati</taxon>
        <taxon>Thermodesulfobacteriota</taxon>
        <taxon>Desulfobacteria</taxon>
        <taxon>Desulfobacterales</taxon>
        <taxon>Desulfobacterales incertae sedis</taxon>
        <taxon>Candidatus Desulfatibia</taxon>
    </lineage>
</organism>
<evidence type="ECO:0008006" key="3">
    <source>
        <dbReference type="Google" id="ProtNLM"/>
    </source>
</evidence>
<evidence type="ECO:0000313" key="1">
    <source>
        <dbReference type="EMBL" id="MBC8430975.1"/>
    </source>
</evidence>
<dbReference type="EMBL" id="JACNIG010000098">
    <property type="protein sequence ID" value="MBC8430975.1"/>
    <property type="molecule type" value="Genomic_DNA"/>
</dbReference>
<reference evidence="1 2" key="1">
    <citation type="submission" date="2020-08" db="EMBL/GenBank/DDBJ databases">
        <title>Bridging the membrane lipid divide: bacteria of the FCB group superphylum have the potential to synthesize archaeal ether lipids.</title>
        <authorList>
            <person name="Villanueva L."/>
            <person name="Von Meijenfeldt F.A.B."/>
            <person name="Westbye A.B."/>
            <person name="Yadav S."/>
            <person name="Hopmans E.C."/>
            <person name="Dutilh B.E."/>
            <person name="Sinninghe Damste J.S."/>
        </authorList>
    </citation>
    <scope>NUCLEOTIDE SEQUENCE [LARGE SCALE GENOMIC DNA]</scope>
    <source>
        <strain evidence="1">NIOZ-UU17</strain>
    </source>
</reference>
<name>A0A8J6NW96_9BACT</name>